<reference evidence="2" key="2">
    <citation type="submission" date="2016-06" db="EMBL/GenBank/DDBJ databases">
        <title>The genome of a short-lived fish provides insights into sex chromosome evolution and the genetic control of aging.</title>
        <authorList>
            <person name="Reichwald K."/>
            <person name="Felder M."/>
            <person name="Petzold A."/>
            <person name="Koch P."/>
            <person name="Groth M."/>
            <person name="Platzer M."/>
        </authorList>
    </citation>
    <scope>NUCLEOTIDE SEQUENCE</scope>
    <source>
        <tissue evidence="2">Brain</tissue>
    </source>
</reference>
<name>A0A1A8PES0_9TELE</name>
<organism evidence="2">
    <name type="scientific">Nothobranchius pienaari</name>
    <dbReference type="NCBI Taxonomy" id="704102"/>
    <lineage>
        <taxon>Eukaryota</taxon>
        <taxon>Metazoa</taxon>
        <taxon>Chordata</taxon>
        <taxon>Craniata</taxon>
        <taxon>Vertebrata</taxon>
        <taxon>Euteleostomi</taxon>
        <taxon>Actinopterygii</taxon>
        <taxon>Neopterygii</taxon>
        <taxon>Teleostei</taxon>
        <taxon>Neoteleostei</taxon>
        <taxon>Acanthomorphata</taxon>
        <taxon>Ovalentaria</taxon>
        <taxon>Atherinomorphae</taxon>
        <taxon>Cyprinodontiformes</taxon>
        <taxon>Nothobranchiidae</taxon>
        <taxon>Nothobranchius</taxon>
    </lineage>
</organism>
<protein>
    <submittedName>
        <fullName evidence="2">Uncharacterized protein</fullName>
    </submittedName>
</protein>
<evidence type="ECO:0000313" key="2">
    <source>
        <dbReference type="EMBL" id="SBR79761.1"/>
    </source>
</evidence>
<keyword evidence="1" id="KW-0732">Signal</keyword>
<dbReference type="AlphaFoldDB" id="A0A1A8PES0"/>
<feature type="non-terminal residue" evidence="2">
    <location>
        <position position="1"/>
    </location>
</feature>
<proteinExistence type="predicted"/>
<feature type="non-terminal residue" evidence="2">
    <location>
        <position position="120"/>
    </location>
</feature>
<reference evidence="2" key="1">
    <citation type="submission" date="2016-05" db="EMBL/GenBank/DDBJ databases">
        <authorList>
            <person name="Lavstsen T."/>
            <person name="Jespersen J.S."/>
        </authorList>
    </citation>
    <scope>NUCLEOTIDE SEQUENCE</scope>
    <source>
        <tissue evidence="2">Brain</tissue>
    </source>
</reference>
<evidence type="ECO:0000256" key="1">
    <source>
        <dbReference type="SAM" id="SignalP"/>
    </source>
</evidence>
<accession>A0A1A8PES0</accession>
<dbReference type="EMBL" id="HAEG01007630">
    <property type="protein sequence ID" value="SBR79761.1"/>
    <property type="molecule type" value="Transcribed_RNA"/>
</dbReference>
<feature type="signal peptide" evidence="1">
    <location>
        <begin position="1"/>
        <end position="22"/>
    </location>
</feature>
<feature type="chain" id="PRO_5008376301" evidence="1">
    <location>
        <begin position="23"/>
        <end position="120"/>
    </location>
</feature>
<gene>
    <name evidence="2" type="primary">Nfu_g_1_008880</name>
</gene>
<sequence length="120" mass="13472">CIFWSRVILYFWLTLLRFSIHQDYSPNSIGLWTFLLVHHPSVLTDPLSLYPHAPSPALNTPLLDLPLLTTSPHSPISLNPSQSSLCTIQFRLTSQDSPISALPSKRCIPVPSPLDFPVRL</sequence>